<organism evidence="2 3">
    <name type="scientific">Faecalicatena faecalis</name>
    <dbReference type="NCBI Taxonomy" id="2726362"/>
    <lineage>
        <taxon>Bacteria</taxon>
        <taxon>Bacillati</taxon>
        <taxon>Bacillota</taxon>
        <taxon>Clostridia</taxon>
        <taxon>Lachnospirales</taxon>
        <taxon>Lachnospiraceae</taxon>
        <taxon>Faecalicatena</taxon>
    </lineage>
</organism>
<name>A0ABS6CZL5_9FIRM</name>
<dbReference type="RefSeq" id="WP_216239246.1">
    <property type="nucleotide sequence ID" value="NZ_JABACJ020000002.1"/>
</dbReference>
<protein>
    <submittedName>
        <fullName evidence="2">ComF family protein</fullName>
    </submittedName>
</protein>
<comment type="caution">
    <text evidence="2">The sequence shown here is derived from an EMBL/GenBank/DDBJ whole genome shotgun (WGS) entry which is preliminary data.</text>
</comment>
<dbReference type="PANTHER" id="PTHR47505:SF1">
    <property type="entry name" value="DNA UTILIZATION PROTEIN YHGH"/>
    <property type="match status" value="1"/>
</dbReference>
<sequence>MYPPVCPFCGRISREGICSLCRKRLPYISEPRCMRCGKPLEKEEQEYCRDCGRHSSYYEQGRSIWLHRPPVSQAIYRLKYKNKRNYGKVFAQEMARCYGAQIKRWGVQEIVPVPLHKRRQRKRGYNQAAILAEELGKLLHLPVDADVVLRIRDTRPQKELNDAQRSKNLKGAFAAAGHDRVKPVVLVIDDIYTTGSTIQRVAKMLKMAGAEKVYFLTISIGQGL</sequence>
<evidence type="ECO:0000313" key="2">
    <source>
        <dbReference type="EMBL" id="MBU3874753.1"/>
    </source>
</evidence>
<dbReference type="CDD" id="cd06223">
    <property type="entry name" value="PRTases_typeI"/>
    <property type="match status" value="1"/>
</dbReference>
<dbReference type="InterPro" id="IPR051910">
    <property type="entry name" value="ComF/GntX_DNA_util-trans"/>
</dbReference>
<dbReference type="InterPro" id="IPR000836">
    <property type="entry name" value="PRTase_dom"/>
</dbReference>
<keyword evidence="3" id="KW-1185">Reference proteome</keyword>
<dbReference type="Proteomes" id="UP000723714">
    <property type="component" value="Unassembled WGS sequence"/>
</dbReference>
<accession>A0ABS6CZL5</accession>
<evidence type="ECO:0000313" key="3">
    <source>
        <dbReference type="Proteomes" id="UP000723714"/>
    </source>
</evidence>
<dbReference type="Pfam" id="PF18912">
    <property type="entry name" value="DZR_2"/>
    <property type="match status" value="1"/>
</dbReference>
<reference evidence="2 3" key="1">
    <citation type="submission" date="2021-06" db="EMBL/GenBank/DDBJ databases">
        <title>Faecalicatena sp. nov. isolated from porcine feces.</title>
        <authorList>
            <person name="Oh B.S."/>
            <person name="Lee J.H."/>
        </authorList>
    </citation>
    <scope>NUCLEOTIDE SEQUENCE [LARGE SCALE GENOMIC DNA]</scope>
    <source>
        <strain evidence="2 3">AGMB00832</strain>
    </source>
</reference>
<gene>
    <name evidence="2" type="ORF">HGO97_002860</name>
</gene>
<dbReference type="PANTHER" id="PTHR47505">
    <property type="entry name" value="DNA UTILIZATION PROTEIN YHGH"/>
    <property type="match status" value="1"/>
</dbReference>
<dbReference type="InterPro" id="IPR044005">
    <property type="entry name" value="DZR_2"/>
</dbReference>
<evidence type="ECO:0000259" key="1">
    <source>
        <dbReference type="Pfam" id="PF18912"/>
    </source>
</evidence>
<proteinExistence type="predicted"/>
<dbReference type="EMBL" id="JABACJ020000002">
    <property type="protein sequence ID" value="MBU3874753.1"/>
    <property type="molecule type" value="Genomic_DNA"/>
</dbReference>
<feature type="domain" description="Double zinc ribbon" evidence="1">
    <location>
        <begin position="1"/>
        <end position="51"/>
    </location>
</feature>